<evidence type="ECO:0000259" key="2">
    <source>
        <dbReference type="SMART" id="SM00382"/>
    </source>
</evidence>
<dbReference type="SUPFAM" id="SSF52540">
    <property type="entry name" value="P-loop containing nucleoside triphosphate hydrolases"/>
    <property type="match status" value="1"/>
</dbReference>
<dbReference type="EMBL" id="FORA01000004">
    <property type="protein sequence ID" value="SFJ60231.1"/>
    <property type="molecule type" value="Genomic_DNA"/>
</dbReference>
<organism evidence="3 4">
    <name type="scientific">Jannaschia pohangensis</name>
    <dbReference type="NCBI Taxonomy" id="390807"/>
    <lineage>
        <taxon>Bacteria</taxon>
        <taxon>Pseudomonadati</taxon>
        <taxon>Pseudomonadota</taxon>
        <taxon>Alphaproteobacteria</taxon>
        <taxon>Rhodobacterales</taxon>
        <taxon>Roseobacteraceae</taxon>
        <taxon>Jannaschia</taxon>
    </lineage>
</organism>
<keyword evidence="4" id="KW-1185">Reference proteome</keyword>
<dbReference type="GO" id="GO:0016817">
    <property type="term" value="F:hydrolase activity, acting on acid anhydrides"/>
    <property type="evidence" value="ECO:0007669"/>
    <property type="project" value="InterPro"/>
</dbReference>
<dbReference type="InterPro" id="IPR014819">
    <property type="entry name" value="PriCT_2"/>
</dbReference>
<name>A0A1I3SRN2_9RHOB</name>
<dbReference type="InterPro" id="IPR003593">
    <property type="entry name" value="AAA+_ATPase"/>
</dbReference>
<feature type="region of interest" description="Disordered" evidence="1">
    <location>
        <begin position="681"/>
        <end position="701"/>
    </location>
</feature>
<dbReference type="InterPro" id="IPR027417">
    <property type="entry name" value="P-loop_NTPase"/>
</dbReference>
<dbReference type="Pfam" id="PF08707">
    <property type="entry name" value="PriCT_2"/>
    <property type="match status" value="1"/>
</dbReference>
<dbReference type="Pfam" id="PF13481">
    <property type="entry name" value="AAA_25"/>
    <property type="match status" value="1"/>
</dbReference>
<feature type="domain" description="AAA+ ATPase" evidence="2">
    <location>
        <begin position="385"/>
        <end position="557"/>
    </location>
</feature>
<dbReference type="STRING" id="390807.SAMN04488095_3218"/>
<accession>A0A1I3SRN2</accession>
<evidence type="ECO:0000256" key="1">
    <source>
        <dbReference type="SAM" id="MobiDB-lite"/>
    </source>
</evidence>
<reference evidence="3 4" key="1">
    <citation type="submission" date="2016-10" db="EMBL/GenBank/DDBJ databases">
        <authorList>
            <person name="de Groot N.N."/>
        </authorList>
    </citation>
    <scope>NUCLEOTIDE SEQUENCE [LARGE SCALE GENOMIC DNA]</scope>
    <source>
        <strain evidence="3 4">DSM 19073</strain>
    </source>
</reference>
<dbReference type="AlphaFoldDB" id="A0A1I3SRN2"/>
<dbReference type="Proteomes" id="UP000199110">
    <property type="component" value="Unassembled WGS sequence"/>
</dbReference>
<dbReference type="Gene3D" id="3.40.50.300">
    <property type="entry name" value="P-loop containing nucleotide triphosphate hydrolases"/>
    <property type="match status" value="1"/>
</dbReference>
<evidence type="ECO:0000313" key="3">
    <source>
        <dbReference type="EMBL" id="SFJ60231.1"/>
    </source>
</evidence>
<evidence type="ECO:0000313" key="4">
    <source>
        <dbReference type="Proteomes" id="UP000199110"/>
    </source>
</evidence>
<proteinExistence type="predicted"/>
<protein>
    <submittedName>
        <fullName evidence="3">Primase C terminal 2 (PriCT-2)</fullName>
    </submittedName>
</protein>
<gene>
    <name evidence="3" type="ORF">SAMN04488095_3218</name>
</gene>
<dbReference type="OrthoDB" id="8215052at2"/>
<dbReference type="SMART" id="SM00382">
    <property type="entry name" value="AAA"/>
    <property type="match status" value="1"/>
</dbReference>
<sequence>MDRDSDDSGFFQESSATNLSNLLGFAKPKALSSISLHDLFGLNDQGCDVPLAVSMFADVKAQRIEPARLSLRQIHARLTATTAPAKSDLPLVKLGTFGDVRTEKGSLRHDANLLSVSGVEGDYDAGEVSPQEAADRLDRAGIAALVYTTPSHTAEVPRFRVLLPLATEVAPAERAALCARLNGALGGILAAESFTPSQSFYFGSVTSNPVESFLVEGQTLDRVPGLPSIGPAPKPVKLTTDLSDLFRDPADRAEVRRALALVKDADDRDQWLNIGMALHAEFNGSDEGYDIWSHWSRLSLKFDERSQRRTWKSFRHGGIGIGTLFKIAMDYGYEHGPFIQDSDFDDLPALPEPEKPKPSTLTFLTPDECEASPARKYLIKGLLAEKDVACIFGAPGAGKSLIAPFLGYMLAQGNGAFGIRTKAGGVFYVASEDSHGMRGRVKALRKAHGSAQAFKLVEGVSNLLIKDSPDYLALKEAVKAERPALIFIDTLAMAFPGLEENSAEAMGRVVAVARALTRWGAAVVLIHHDTKAEGGTPRGHSLLNGALDVALHVKRDDEQKIIRGRLTKNRNGTCDRGFAFTIATDDFGFDDDGDPLTYPRCNPLTGIPAKVKRLPPQAAAALKILEGMPQPVNRDDWKNACMASDAVCANDDPATRRKAFNRSLETLARDGLVSGDDGFYSIRDGFDDGRSDDDETGRTET</sequence>